<gene>
    <name evidence="9" type="ordered locus">Bathy13g01070</name>
</gene>
<evidence type="ECO:0000259" key="7">
    <source>
        <dbReference type="PROSITE" id="PS51916"/>
    </source>
</evidence>
<dbReference type="eggNOG" id="KOG3037">
    <property type="taxonomic scope" value="Eukaryota"/>
</dbReference>
<dbReference type="InterPro" id="IPR038108">
    <property type="entry name" value="RPN13_DEUBAD_sf"/>
</dbReference>
<dbReference type="GO" id="GO:0005737">
    <property type="term" value="C:cytoplasm"/>
    <property type="evidence" value="ECO:0007669"/>
    <property type="project" value="UniProtKB-SubCell"/>
</dbReference>
<dbReference type="GO" id="GO:0008541">
    <property type="term" value="C:proteasome regulatory particle, lid subcomplex"/>
    <property type="evidence" value="ECO:0007669"/>
    <property type="project" value="TreeGrafter"/>
</dbReference>
<feature type="region of interest" description="Disordered" evidence="6">
    <location>
        <begin position="139"/>
        <end position="159"/>
    </location>
</feature>
<evidence type="ECO:0000256" key="1">
    <source>
        <dbReference type="ARBA" id="ARBA00004123"/>
    </source>
</evidence>
<comment type="subcellular location">
    <subcellularLocation>
        <location evidence="2">Cytoplasm</location>
    </subcellularLocation>
    <subcellularLocation>
        <location evidence="1">Nucleus</location>
    </subcellularLocation>
</comment>
<sequence length="387" mass="42828">MEALPNFFGNAGGQQSAEETGMDVDGEEVLCVIRCGRLHKVENKMKPDPTKGKLRVVRGIDSLTRLQYGERNPSTPFEPSEDIIIFPQECLSKMMKQPNCFALKFIEDSSRDMYFWFQEKGEEDVKKELLQKLNEMLNQTEPTHGGGMGGGGHQPMDEPDFEQQLRDAIAASQMPPDTPVSEQQENGEQEQQTGQQKEGDEKNDAEMDMETPFVGASNTAPKAPQKEKDATTLPGGVGTSATASEMAAAMAATMSGIRVPAFGEMTPLQQQQQQQQNGGSLRDVLKPEIVGPILRNKEVRDRLLVHLPEEHRETADLEELIQTPQFRSQLERFSEALQTGQMDLGQFGLKAETNSPIADLRTFLKAIQEQVKEKESEGKSGGADAME</sequence>
<keyword evidence="3" id="KW-0963">Cytoplasm</keyword>
<keyword evidence="10" id="KW-1185">Reference proteome</keyword>
<dbReference type="GO" id="GO:0070628">
    <property type="term" value="F:proteasome binding"/>
    <property type="evidence" value="ECO:0007669"/>
    <property type="project" value="TreeGrafter"/>
</dbReference>
<keyword evidence="5" id="KW-0539">Nucleus</keyword>
<dbReference type="Proteomes" id="UP000198341">
    <property type="component" value="Chromosome 13"/>
</dbReference>
<evidence type="ECO:0000313" key="9">
    <source>
        <dbReference type="EMBL" id="CCO19382.1"/>
    </source>
</evidence>
<feature type="compositionally biased region" description="Gly residues" evidence="6">
    <location>
        <begin position="144"/>
        <end position="153"/>
    </location>
</feature>
<proteinExistence type="predicted"/>
<dbReference type="GeneID" id="19012030"/>
<protein>
    <submittedName>
        <fullName evidence="9">Uncharacterized protein</fullName>
    </submittedName>
</protein>
<evidence type="ECO:0000256" key="3">
    <source>
        <dbReference type="ARBA" id="ARBA00022490"/>
    </source>
</evidence>
<feature type="compositionally biased region" description="Low complexity" evidence="6">
    <location>
        <begin position="182"/>
        <end position="196"/>
    </location>
</feature>
<feature type="domain" description="DEUBAD" evidence="7">
    <location>
        <begin position="272"/>
        <end position="377"/>
    </location>
</feature>
<accession>K8EME5</accession>
<dbReference type="GO" id="GO:0005634">
    <property type="term" value="C:nucleus"/>
    <property type="evidence" value="ECO:0007669"/>
    <property type="project" value="UniProtKB-SubCell"/>
</dbReference>
<dbReference type="STRING" id="41875.K8EME5"/>
<evidence type="ECO:0000256" key="5">
    <source>
        <dbReference type="ARBA" id="ARBA00023242"/>
    </source>
</evidence>
<dbReference type="Gene3D" id="1.10.2020.20">
    <property type="match status" value="1"/>
</dbReference>
<dbReference type="KEGG" id="bpg:Bathy13g01070"/>
<evidence type="ECO:0000259" key="8">
    <source>
        <dbReference type="PROSITE" id="PS51917"/>
    </source>
</evidence>
<name>K8EME5_9CHLO</name>
<dbReference type="PANTHER" id="PTHR12225:SF0">
    <property type="entry name" value="PROTEASOMAL UBIQUITIN RECEPTOR ADRM1"/>
    <property type="match status" value="1"/>
</dbReference>
<organism evidence="9 10">
    <name type="scientific">Bathycoccus prasinos</name>
    <dbReference type="NCBI Taxonomy" id="41875"/>
    <lineage>
        <taxon>Eukaryota</taxon>
        <taxon>Viridiplantae</taxon>
        <taxon>Chlorophyta</taxon>
        <taxon>Mamiellophyceae</taxon>
        <taxon>Mamiellales</taxon>
        <taxon>Bathycoccaceae</taxon>
        <taxon>Bathycoccus</taxon>
    </lineage>
</organism>
<dbReference type="OrthoDB" id="340431at2759"/>
<dbReference type="InterPro" id="IPR032368">
    <property type="entry name" value="RPN13_DEUBAD"/>
</dbReference>
<dbReference type="PROSITE" id="PS51916">
    <property type="entry name" value="DEUBAD"/>
    <property type="match status" value="1"/>
</dbReference>
<dbReference type="Gene3D" id="2.30.29.70">
    <property type="entry name" value="Proteasomal ubiquitin receptor Rpn13/ADRM1"/>
    <property type="match status" value="1"/>
</dbReference>
<feature type="region of interest" description="Disordered" evidence="6">
    <location>
        <begin position="1"/>
        <end position="21"/>
    </location>
</feature>
<dbReference type="GO" id="GO:0061133">
    <property type="term" value="F:endopeptidase activator activity"/>
    <property type="evidence" value="ECO:0007669"/>
    <property type="project" value="TreeGrafter"/>
</dbReference>
<dbReference type="Pfam" id="PF16550">
    <property type="entry name" value="RPN13_C"/>
    <property type="match status" value="1"/>
</dbReference>
<dbReference type="InterPro" id="IPR038633">
    <property type="entry name" value="Rpn13/ADRM1_Pru_sf"/>
</dbReference>
<dbReference type="InterPro" id="IPR006773">
    <property type="entry name" value="Rpn13/ADRM1"/>
</dbReference>
<evidence type="ECO:0000256" key="6">
    <source>
        <dbReference type="SAM" id="MobiDB-lite"/>
    </source>
</evidence>
<reference evidence="9 10" key="1">
    <citation type="submission" date="2011-10" db="EMBL/GenBank/DDBJ databases">
        <authorList>
            <person name="Genoscope - CEA"/>
        </authorList>
    </citation>
    <scope>NUCLEOTIDE SEQUENCE [LARGE SCALE GENOMIC DNA]</scope>
    <source>
        <strain evidence="9 10">RCC 1105</strain>
    </source>
</reference>
<feature type="region of interest" description="Disordered" evidence="6">
    <location>
        <begin position="173"/>
        <end position="237"/>
    </location>
</feature>
<dbReference type="PROSITE" id="PS51917">
    <property type="entry name" value="PRU"/>
    <property type="match status" value="1"/>
</dbReference>
<evidence type="ECO:0000256" key="2">
    <source>
        <dbReference type="ARBA" id="ARBA00004496"/>
    </source>
</evidence>
<dbReference type="Pfam" id="PF04683">
    <property type="entry name" value="Rpn13_ADRM1_Pru"/>
    <property type="match status" value="1"/>
</dbReference>
<dbReference type="EMBL" id="FO082266">
    <property type="protein sequence ID" value="CCO19382.1"/>
    <property type="molecule type" value="Genomic_DNA"/>
</dbReference>
<keyword evidence="4" id="KW-0647">Proteasome</keyword>
<evidence type="ECO:0000313" key="10">
    <source>
        <dbReference type="Proteomes" id="UP000198341"/>
    </source>
</evidence>
<dbReference type="RefSeq" id="XP_007509579.1">
    <property type="nucleotide sequence ID" value="XM_007509517.1"/>
</dbReference>
<evidence type="ECO:0000256" key="4">
    <source>
        <dbReference type="ARBA" id="ARBA00022942"/>
    </source>
</evidence>
<dbReference type="InterPro" id="IPR044868">
    <property type="entry name" value="Rpn13/ADRM1_Pru"/>
</dbReference>
<dbReference type="InterPro" id="IPR044867">
    <property type="entry name" value="DEUBAD_dom"/>
</dbReference>
<dbReference type="AlphaFoldDB" id="K8EME5"/>
<feature type="domain" description="Pru" evidence="8">
    <location>
        <begin position="25"/>
        <end position="140"/>
    </location>
</feature>
<dbReference type="PANTHER" id="PTHR12225">
    <property type="entry name" value="ADHESION REGULATING MOLECULE 1 110 KDA CELL MEMBRANE GLYCOPROTEIN"/>
    <property type="match status" value="1"/>
</dbReference>